<reference evidence="1 2" key="1">
    <citation type="submission" date="2016-10" db="EMBL/GenBank/DDBJ databases">
        <authorList>
            <person name="de Groot N.N."/>
        </authorList>
    </citation>
    <scope>NUCLEOTIDE SEQUENCE [LARGE SCALE GENOMIC DNA]</scope>
    <source>
        <strain evidence="1 2">CGMCC 1.6502</strain>
    </source>
</reference>
<dbReference type="Pfam" id="PF14003">
    <property type="entry name" value="YlbE"/>
    <property type="match status" value="1"/>
</dbReference>
<protein>
    <submittedName>
        <fullName evidence="1">YlbE-like protein</fullName>
    </submittedName>
</protein>
<name>A0A1G8W8X8_9BACI</name>
<gene>
    <name evidence="1" type="ORF">SAMN05216243_0632</name>
</gene>
<dbReference type="RefSeq" id="WP_093210969.1">
    <property type="nucleotide sequence ID" value="NZ_FNFL01000001.1"/>
</dbReference>
<evidence type="ECO:0000313" key="1">
    <source>
        <dbReference type="EMBL" id="SDJ74722.1"/>
    </source>
</evidence>
<dbReference type="AlphaFoldDB" id="A0A1G8W8X8"/>
<sequence length="77" mass="9235">MQPSLYQFLQDRQDLIHFVRMNPEWYRILTRNPDMLEVLEKEAKVFYGKTIPQRIERLSGQMQMVSMIIQMAGAMKD</sequence>
<dbReference type="EMBL" id="FNFL01000001">
    <property type="protein sequence ID" value="SDJ74722.1"/>
    <property type="molecule type" value="Genomic_DNA"/>
</dbReference>
<evidence type="ECO:0000313" key="2">
    <source>
        <dbReference type="Proteomes" id="UP000198694"/>
    </source>
</evidence>
<dbReference type="Proteomes" id="UP000198694">
    <property type="component" value="Unassembled WGS sequence"/>
</dbReference>
<accession>A0A1G8W8X8</accession>
<dbReference type="InterPro" id="IPR025613">
    <property type="entry name" value="YlbE"/>
</dbReference>
<proteinExistence type="predicted"/>
<organism evidence="1 2">
    <name type="scientific">Sediminibacillus albus</name>
    <dbReference type="NCBI Taxonomy" id="407036"/>
    <lineage>
        <taxon>Bacteria</taxon>
        <taxon>Bacillati</taxon>
        <taxon>Bacillota</taxon>
        <taxon>Bacilli</taxon>
        <taxon>Bacillales</taxon>
        <taxon>Bacillaceae</taxon>
        <taxon>Sediminibacillus</taxon>
    </lineage>
</organism>
<dbReference type="OrthoDB" id="1646085at2"/>
<dbReference type="STRING" id="407036.SAMN05216243_0632"/>
<keyword evidence="2" id="KW-1185">Reference proteome</keyword>